<dbReference type="EMBL" id="BGPR01010248">
    <property type="protein sequence ID" value="GBN45118.1"/>
    <property type="molecule type" value="Genomic_DNA"/>
</dbReference>
<evidence type="ECO:0000313" key="2">
    <source>
        <dbReference type="EMBL" id="GBN45118.1"/>
    </source>
</evidence>
<dbReference type="AlphaFoldDB" id="A0A4Y2NZT6"/>
<reference evidence="2 3" key="1">
    <citation type="journal article" date="2019" name="Sci. Rep.">
        <title>Orb-weaving spider Araneus ventricosus genome elucidates the spidroin gene catalogue.</title>
        <authorList>
            <person name="Kono N."/>
            <person name="Nakamura H."/>
            <person name="Ohtoshi R."/>
            <person name="Moran D.A.P."/>
            <person name="Shinohara A."/>
            <person name="Yoshida Y."/>
            <person name="Fujiwara M."/>
            <person name="Mori M."/>
            <person name="Tomita M."/>
            <person name="Arakawa K."/>
        </authorList>
    </citation>
    <scope>NUCLEOTIDE SEQUENCE [LARGE SCALE GENOMIC DNA]</scope>
</reference>
<proteinExistence type="predicted"/>
<dbReference type="Proteomes" id="UP000499080">
    <property type="component" value="Unassembled WGS sequence"/>
</dbReference>
<comment type="caution">
    <text evidence="2">The sequence shown here is derived from an EMBL/GenBank/DDBJ whole genome shotgun (WGS) entry which is preliminary data.</text>
</comment>
<accession>A0A4Y2NZT6</accession>
<evidence type="ECO:0000256" key="1">
    <source>
        <dbReference type="SAM" id="MobiDB-lite"/>
    </source>
</evidence>
<feature type="region of interest" description="Disordered" evidence="1">
    <location>
        <begin position="33"/>
        <end position="55"/>
    </location>
</feature>
<keyword evidence="3" id="KW-1185">Reference proteome</keyword>
<feature type="non-terminal residue" evidence="2">
    <location>
        <position position="1"/>
    </location>
</feature>
<organism evidence="2 3">
    <name type="scientific">Araneus ventricosus</name>
    <name type="common">Orbweaver spider</name>
    <name type="synonym">Epeira ventricosa</name>
    <dbReference type="NCBI Taxonomy" id="182803"/>
    <lineage>
        <taxon>Eukaryota</taxon>
        <taxon>Metazoa</taxon>
        <taxon>Ecdysozoa</taxon>
        <taxon>Arthropoda</taxon>
        <taxon>Chelicerata</taxon>
        <taxon>Arachnida</taxon>
        <taxon>Araneae</taxon>
        <taxon>Araneomorphae</taxon>
        <taxon>Entelegynae</taxon>
        <taxon>Araneoidea</taxon>
        <taxon>Araneidae</taxon>
        <taxon>Araneus</taxon>
    </lineage>
</organism>
<sequence>VDIHISSKMEFLEQGKEKAIVSFKNRWKLAERNDKAGIPTNSKSNISCADSNLGP</sequence>
<gene>
    <name evidence="2" type="ORF">AVEN_60927_1</name>
</gene>
<name>A0A4Y2NZT6_ARAVE</name>
<protein>
    <submittedName>
        <fullName evidence="2">Uncharacterized protein</fullName>
    </submittedName>
</protein>
<evidence type="ECO:0000313" key="3">
    <source>
        <dbReference type="Proteomes" id="UP000499080"/>
    </source>
</evidence>
<feature type="compositionally biased region" description="Polar residues" evidence="1">
    <location>
        <begin position="39"/>
        <end position="55"/>
    </location>
</feature>